<dbReference type="Proteomes" id="UP000525329">
    <property type="component" value="Unassembled WGS sequence"/>
</dbReference>
<proteinExistence type="predicted"/>
<accession>A0A853G5D5</accession>
<reference evidence="1 2" key="1">
    <citation type="submission" date="2020-05" db="EMBL/GenBank/DDBJ databases">
        <title>Horizontal transmission and recombination maintain forever young bacterial symbiont genomes.</title>
        <authorList>
            <person name="Russell S.L."/>
            <person name="Pepper-Tunick E."/>
            <person name="Svedberg J."/>
            <person name="Byrne A."/>
            <person name="Ruelas Castillo J."/>
            <person name="Vollmers C."/>
            <person name="Beinart R.A."/>
            <person name="Corbett-Detig R."/>
        </authorList>
    </citation>
    <scope>NUCLEOTIDE SEQUENCE [LARGE SCALE GENOMIC DNA]</scope>
    <source>
        <strain evidence="1">Monterey_2004</strain>
    </source>
</reference>
<sequence length="109" mass="13179">MHKTYSTVLIETYCYEMLKNNEIFYDKLKKRLLDVGIKLNPKTSEEIWEIINKFYQNEGKELIGLFEIMKFNQYSIVSVRKRAGKLQDDFFRKRSQLFLDIIESIYDGY</sequence>
<dbReference type="EMBL" id="JACCHU010000002">
    <property type="protein sequence ID" value="NYT52618.1"/>
    <property type="molecule type" value="Genomic_DNA"/>
</dbReference>
<organism evidence="1 2">
    <name type="scientific">Candidatus Vesicomyosocius endoextente</name>
    <dbReference type="NCBI Taxonomy" id="2738853"/>
    <lineage>
        <taxon>Bacteria</taxon>
        <taxon>Pseudomonadati</taxon>
        <taxon>Pseudomonadota</taxon>
        <taxon>Gammaproteobacteria</taxon>
        <taxon>Candidatus Pseudothioglobaceae</taxon>
        <taxon>Candidatus Vesicomyidisocius</taxon>
    </lineage>
</organism>
<protein>
    <submittedName>
        <fullName evidence="1">Uncharacterized protein</fullName>
    </submittedName>
</protein>
<gene>
    <name evidence="1" type="ORF">H0A74_03485</name>
</gene>
<dbReference type="AlphaFoldDB" id="A0A853G5D5"/>
<comment type="caution">
    <text evidence="1">The sequence shown here is derived from an EMBL/GenBank/DDBJ whole genome shotgun (WGS) entry which is preliminary data.</text>
</comment>
<evidence type="ECO:0000313" key="2">
    <source>
        <dbReference type="Proteomes" id="UP000525329"/>
    </source>
</evidence>
<evidence type="ECO:0000313" key="1">
    <source>
        <dbReference type="EMBL" id="NYT52618.1"/>
    </source>
</evidence>
<name>A0A853G5D5_9GAMM</name>